<organism evidence="1 2">
    <name type="scientific">Caerostris darwini</name>
    <dbReference type="NCBI Taxonomy" id="1538125"/>
    <lineage>
        <taxon>Eukaryota</taxon>
        <taxon>Metazoa</taxon>
        <taxon>Ecdysozoa</taxon>
        <taxon>Arthropoda</taxon>
        <taxon>Chelicerata</taxon>
        <taxon>Arachnida</taxon>
        <taxon>Araneae</taxon>
        <taxon>Araneomorphae</taxon>
        <taxon>Entelegynae</taxon>
        <taxon>Araneoidea</taxon>
        <taxon>Araneidae</taxon>
        <taxon>Caerostris</taxon>
    </lineage>
</organism>
<reference evidence="1 2" key="1">
    <citation type="submission" date="2021-06" db="EMBL/GenBank/DDBJ databases">
        <title>Caerostris darwini draft genome.</title>
        <authorList>
            <person name="Kono N."/>
            <person name="Arakawa K."/>
        </authorList>
    </citation>
    <scope>NUCLEOTIDE SEQUENCE [LARGE SCALE GENOMIC DNA]</scope>
</reference>
<accession>A0AAV4UC48</accession>
<keyword evidence="2" id="KW-1185">Reference proteome</keyword>
<evidence type="ECO:0000313" key="2">
    <source>
        <dbReference type="Proteomes" id="UP001054837"/>
    </source>
</evidence>
<protein>
    <submittedName>
        <fullName evidence="1">Uncharacterized protein</fullName>
    </submittedName>
</protein>
<gene>
    <name evidence="1" type="ORF">CDAR_631</name>
</gene>
<sequence>MFLVAFFSDSISSFVRVQPLSVLTPTFHPKTSQDDRGKARTETTSNQLPATARSCKFELTRHSASLPLFIVSLKTQSFKTLFGSLFLLEKPLFRTQVFNGQFLPFFLLICPPLYILTWQINSEFCGKKVY</sequence>
<dbReference type="Proteomes" id="UP001054837">
    <property type="component" value="Unassembled WGS sequence"/>
</dbReference>
<comment type="caution">
    <text evidence="1">The sequence shown here is derived from an EMBL/GenBank/DDBJ whole genome shotgun (WGS) entry which is preliminary data.</text>
</comment>
<evidence type="ECO:0000313" key="1">
    <source>
        <dbReference type="EMBL" id="GIY55422.1"/>
    </source>
</evidence>
<dbReference type="EMBL" id="BPLQ01011078">
    <property type="protein sequence ID" value="GIY55422.1"/>
    <property type="molecule type" value="Genomic_DNA"/>
</dbReference>
<dbReference type="AlphaFoldDB" id="A0AAV4UC48"/>
<name>A0AAV4UC48_9ARAC</name>
<proteinExistence type="predicted"/>